<feature type="chain" id="PRO_5006831379" description="Lipoprotein" evidence="1">
    <location>
        <begin position="22"/>
        <end position="250"/>
    </location>
</feature>
<name>A0A0U2MZF4_9ENTE</name>
<evidence type="ECO:0000313" key="2">
    <source>
        <dbReference type="EMBL" id="ALS38467.1"/>
    </source>
</evidence>
<dbReference type="RefSeq" id="WP_208928017.1">
    <property type="nucleotide sequence ID" value="NZ_CP013655.1"/>
</dbReference>
<protein>
    <recommendedName>
        <fullName evidence="4">Lipoprotein</fullName>
    </recommendedName>
</protein>
<dbReference type="PROSITE" id="PS51257">
    <property type="entry name" value="PROKAR_LIPOPROTEIN"/>
    <property type="match status" value="1"/>
</dbReference>
<proteinExistence type="predicted"/>
<feature type="signal peptide" evidence="1">
    <location>
        <begin position="1"/>
        <end position="21"/>
    </location>
</feature>
<organism evidence="2 3">
    <name type="scientific">Enterococcus rotai</name>
    <dbReference type="NCBI Taxonomy" id="118060"/>
    <lineage>
        <taxon>Bacteria</taxon>
        <taxon>Bacillati</taxon>
        <taxon>Bacillota</taxon>
        <taxon>Bacilli</taxon>
        <taxon>Lactobacillales</taxon>
        <taxon>Enterococcaceae</taxon>
        <taxon>Enterococcus</taxon>
    </lineage>
</organism>
<accession>A0A0U2MZF4</accession>
<keyword evidence="1" id="KW-0732">Signal</keyword>
<keyword evidence="3" id="KW-1185">Reference proteome</keyword>
<dbReference type="STRING" id="118060.ATZ35_15330"/>
<evidence type="ECO:0000313" key="3">
    <source>
        <dbReference type="Proteomes" id="UP000067523"/>
    </source>
</evidence>
<gene>
    <name evidence="2" type="ORF">ATZ35_15330</name>
</gene>
<dbReference type="KEGG" id="erx:ATZ35_15330"/>
<evidence type="ECO:0008006" key="4">
    <source>
        <dbReference type="Google" id="ProtNLM"/>
    </source>
</evidence>
<dbReference type="AlphaFoldDB" id="A0A0U2MZF4"/>
<reference evidence="3" key="1">
    <citation type="submission" date="2015-12" db="EMBL/GenBank/DDBJ databases">
        <authorList>
            <person name="Lauer A."/>
            <person name="Humrighouse B."/>
            <person name="Loparev V."/>
            <person name="Shewmaker P.L."/>
            <person name="Whitney A.M."/>
            <person name="McLaughlin R.W."/>
        </authorList>
    </citation>
    <scope>NUCLEOTIDE SEQUENCE [LARGE SCALE GENOMIC DNA]</scope>
    <source>
        <strain evidence="3">LMG 26678</strain>
    </source>
</reference>
<dbReference type="EMBL" id="CP013655">
    <property type="protein sequence ID" value="ALS38467.1"/>
    <property type="molecule type" value="Genomic_DNA"/>
</dbReference>
<dbReference type="Proteomes" id="UP000067523">
    <property type="component" value="Chromosome"/>
</dbReference>
<evidence type="ECO:0000256" key="1">
    <source>
        <dbReference type="SAM" id="SignalP"/>
    </source>
</evidence>
<sequence>MKKIYLLVISLFLLSLSGCEKQTNTENEARNSDEPWITLDTDTIESDENGQFQITGKAKYSSFSANIFQNKNGVRTQGTRGVLKIDKDGTFIWRNIFIDGKEPTTDVSFSSYKEKEKIQYQIKVDYSKFVAKQEEDKLVEEEINSAMPALLEEIVALSEDMIINIDKKYHSYRSLLVTVPLDVKYERNNVKKKYMDTIGFLVQDKTASTLYPNKEQIPYITFRYEKTNEFLGATDLINRRKFILYDDVNN</sequence>